<dbReference type="AlphaFoldDB" id="S4NW06"/>
<name>S4NW06_9ACTN</name>
<dbReference type="PANTHER" id="PTHR36849">
    <property type="entry name" value="CYTOPLASMIC PROTEIN-RELATED"/>
    <property type="match status" value="1"/>
</dbReference>
<dbReference type="PATRIC" id="fig|1283301.3.peg.188"/>
<evidence type="ECO:0000313" key="3">
    <source>
        <dbReference type="Proteomes" id="UP000015001"/>
    </source>
</evidence>
<comment type="caution">
    <text evidence="2">The sequence shown here is derived from an EMBL/GenBank/DDBJ whole genome shotgun (WGS) entry which is preliminary data.</text>
</comment>
<dbReference type="EMBL" id="AOPY01001073">
    <property type="protein sequence ID" value="EPJ42744.1"/>
    <property type="molecule type" value="Genomic_DNA"/>
</dbReference>
<dbReference type="Proteomes" id="UP000015001">
    <property type="component" value="Unassembled WGS sequence"/>
</dbReference>
<dbReference type="HOGENOM" id="CLU_1609792_0_0_11"/>
<dbReference type="PANTHER" id="PTHR36849:SF1">
    <property type="entry name" value="CYTOPLASMIC PROTEIN"/>
    <property type="match status" value="1"/>
</dbReference>
<keyword evidence="3" id="KW-1185">Reference proteome</keyword>
<reference evidence="2 3" key="1">
    <citation type="submission" date="2013-02" db="EMBL/GenBank/DDBJ databases">
        <title>Draft Genome Sequence of Streptomyces afghaniensis, Which Produces Compounds of the Julimycin B-Complex.</title>
        <authorList>
            <person name="Gruening B.A."/>
            <person name="Praeg A."/>
            <person name="Erxleben A."/>
            <person name="Guenther S."/>
            <person name="Fiedler H.-P."/>
            <person name="Goodfellow M."/>
            <person name="Mueller M."/>
        </authorList>
    </citation>
    <scope>NUCLEOTIDE SEQUENCE [LARGE SCALE GENOMIC DNA]</scope>
    <source>
        <strain evidence="2 3">772</strain>
    </source>
</reference>
<accession>S4NW06</accession>
<organism evidence="2 3">
    <name type="scientific">Streptomyces afghaniensis 772</name>
    <dbReference type="NCBI Taxonomy" id="1283301"/>
    <lineage>
        <taxon>Bacteria</taxon>
        <taxon>Bacillati</taxon>
        <taxon>Actinomycetota</taxon>
        <taxon>Actinomycetes</taxon>
        <taxon>Kitasatosporales</taxon>
        <taxon>Streptomycetaceae</taxon>
        <taxon>Streptomyces</taxon>
    </lineage>
</organism>
<gene>
    <name evidence="2" type="ORF">STAFG_0200</name>
</gene>
<proteinExistence type="predicted"/>
<dbReference type="Pfam" id="PF22752">
    <property type="entry name" value="DUF488-N3i"/>
    <property type="match status" value="1"/>
</dbReference>
<dbReference type="InterPro" id="IPR052552">
    <property type="entry name" value="YeaO-like"/>
</dbReference>
<evidence type="ECO:0000256" key="1">
    <source>
        <dbReference type="SAM" id="MobiDB-lite"/>
    </source>
</evidence>
<protein>
    <recommendedName>
        <fullName evidence="4">DUF488 family protein</fullName>
    </recommendedName>
</protein>
<evidence type="ECO:0000313" key="2">
    <source>
        <dbReference type="EMBL" id="EPJ42744.1"/>
    </source>
</evidence>
<feature type="region of interest" description="Disordered" evidence="1">
    <location>
        <begin position="1"/>
        <end position="47"/>
    </location>
</feature>
<sequence length="165" mass="18008">MTSSLDAVRRTEYPLGASGIGPAARSGAGPRPGLRSPDTRPPRKLKGLSMSVRVRRVYDPPEPEDGVRVLVDRLWPRGLAKDAARVDEWPKTITPSTELRRWYHAGEGSYEEFAGRYEAELAAGEAAEALGHVRDLVRKGDVTLLTASKTPEQSHATVLARLVQA</sequence>
<evidence type="ECO:0008006" key="4">
    <source>
        <dbReference type="Google" id="ProtNLM"/>
    </source>
</evidence>